<gene>
    <name evidence="1" type="ORF">OKIT_0406</name>
</gene>
<accession>G9WEW7</accession>
<organism evidence="1 2">
    <name type="scientific">Oenococcus kitaharae DSM 17330</name>
    <dbReference type="NCBI Taxonomy" id="1045004"/>
    <lineage>
        <taxon>Bacteria</taxon>
        <taxon>Bacillati</taxon>
        <taxon>Bacillota</taxon>
        <taxon>Bacilli</taxon>
        <taxon>Lactobacillales</taxon>
        <taxon>Lactobacillaceae</taxon>
        <taxon>Oenococcus</taxon>
    </lineage>
</organism>
<proteinExistence type="predicted"/>
<protein>
    <submittedName>
        <fullName evidence="1">Uncharacterized protein</fullName>
    </submittedName>
</protein>
<evidence type="ECO:0000313" key="1">
    <source>
        <dbReference type="EMBL" id="EHN58527.1"/>
    </source>
</evidence>
<dbReference type="AlphaFoldDB" id="G9WEW7"/>
<comment type="caution">
    <text evidence="1">The sequence shown here is derived from an EMBL/GenBank/DDBJ whole genome shotgun (WGS) entry which is preliminary data.</text>
</comment>
<keyword evidence="2" id="KW-1185">Reference proteome</keyword>
<reference evidence="1 2" key="1">
    <citation type="journal article" date="2012" name="PLoS ONE">
        <title>Functional divergence in the genus oenococcus as predicted by genome sequencing of the newly-described species, Oenococcus kitaharae.</title>
        <authorList>
            <person name="Borneman A.R."/>
            <person name="McCarthy J.M."/>
            <person name="Chambers P.J."/>
            <person name="Bartowsky E.J."/>
        </authorList>
    </citation>
    <scope>NUCLEOTIDE SEQUENCE [LARGE SCALE GENOMIC DNA]</scope>
    <source>
        <strain evidence="2">DSM17330</strain>
    </source>
</reference>
<dbReference type="HOGENOM" id="CLU_2956054_0_0_9"/>
<dbReference type="PATRIC" id="fig|1045004.4.peg.405"/>
<dbReference type="EMBL" id="AFVZ01000001">
    <property type="protein sequence ID" value="EHN58527.1"/>
    <property type="molecule type" value="Genomic_DNA"/>
</dbReference>
<evidence type="ECO:0000313" key="2">
    <source>
        <dbReference type="Proteomes" id="UP000004959"/>
    </source>
</evidence>
<dbReference type="Proteomes" id="UP000004959">
    <property type="component" value="Chromosome"/>
</dbReference>
<name>G9WEW7_9LACO</name>
<sequence length="59" mass="6918">MHEQLKVKDSQLSSKDKQIEELHTLLDQAQKLQLSDKKPALIEDKQAKKKGLFSRLFKR</sequence>